<evidence type="ECO:0000313" key="3">
    <source>
        <dbReference type="EMBL" id="TWT56566.1"/>
    </source>
</evidence>
<comment type="caution">
    <text evidence="3">The sequence shown here is derived from an EMBL/GenBank/DDBJ whole genome shotgun (WGS) entry which is preliminary data.</text>
</comment>
<dbReference type="EMBL" id="SJPK01000012">
    <property type="protein sequence ID" value="TWT56566.1"/>
    <property type="molecule type" value="Genomic_DNA"/>
</dbReference>
<gene>
    <name evidence="3" type="ORF">CA85_40990</name>
</gene>
<reference evidence="3 4" key="1">
    <citation type="submission" date="2019-02" db="EMBL/GenBank/DDBJ databases">
        <title>Deep-cultivation of Planctomycetes and their phenomic and genomic characterization uncovers novel biology.</title>
        <authorList>
            <person name="Wiegand S."/>
            <person name="Jogler M."/>
            <person name="Boedeker C."/>
            <person name="Pinto D."/>
            <person name="Vollmers J."/>
            <person name="Rivas-Marin E."/>
            <person name="Kohn T."/>
            <person name="Peeters S.H."/>
            <person name="Heuer A."/>
            <person name="Rast P."/>
            <person name="Oberbeckmann S."/>
            <person name="Bunk B."/>
            <person name="Jeske O."/>
            <person name="Meyerdierks A."/>
            <person name="Storesund J.E."/>
            <person name="Kallscheuer N."/>
            <person name="Luecker S."/>
            <person name="Lage O.M."/>
            <person name="Pohl T."/>
            <person name="Merkel B.J."/>
            <person name="Hornburger P."/>
            <person name="Mueller R.-W."/>
            <person name="Bruemmer F."/>
            <person name="Labrenz M."/>
            <person name="Spormann A.M."/>
            <person name="Op Den Camp H."/>
            <person name="Overmann J."/>
            <person name="Amann R."/>
            <person name="Jetten M.S.M."/>
            <person name="Mascher T."/>
            <person name="Medema M.H."/>
            <person name="Devos D.P."/>
            <person name="Kaster A.-K."/>
            <person name="Ovreas L."/>
            <person name="Rohde M."/>
            <person name="Galperin M.Y."/>
            <person name="Jogler C."/>
        </authorList>
    </citation>
    <scope>NUCLEOTIDE SEQUENCE [LARGE SCALE GENOMIC DNA]</scope>
    <source>
        <strain evidence="3 4">CA85</strain>
    </source>
</reference>
<sequence precursor="true">MKRQISSRPYVGALALLSLSVALCIQTGCGNSDNSLSQDVSQSDIDSYQQQLEASQAKANAEEG</sequence>
<evidence type="ECO:0000256" key="1">
    <source>
        <dbReference type="SAM" id="MobiDB-lite"/>
    </source>
</evidence>
<dbReference type="OrthoDB" id="9990678at2"/>
<evidence type="ECO:0008006" key="5">
    <source>
        <dbReference type="Google" id="ProtNLM"/>
    </source>
</evidence>
<name>A0A5C5X0U0_9BACT</name>
<keyword evidence="2" id="KW-0732">Signal</keyword>
<evidence type="ECO:0000313" key="4">
    <source>
        <dbReference type="Proteomes" id="UP000318053"/>
    </source>
</evidence>
<feature type="signal peptide" evidence="2">
    <location>
        <begin position="1"/>
        <end position="24"/>
    </location>
</feature>
<dbReference type="RefSeq" id="WP_146392971.1">
    <property type="nucleotide sequence ID" value="NZ_SJPK01000012.1"/>
</dbReference>
<organism evidence="3 4">
    <name type="scientific">Allorhodopirellula solitaria</name>
    <dbReference type="NCBI Taxonomy" id="2527987"/>
    <lineage>
        <taxon>Bacteria</taxon>
        <taxon>Pseudomonadati</taxon>
        <taxon>Planctomycetota</taxon>
        <taxon>Planctomycetia</taxon>
        <taxon>Pirellulales</taxon>
        <taxon>Pirellulaceae</taxon>
        <taxon>Allorhodopirellula</taxon>
    </lineage>
</organism>
<feature type="region of interest" description="Disordered" evidence="1">
    <location>
        <begin position="33"/>
        <end position="64"/>
    </location>
</feature>
<accession>A0A5C5X0U0</accession>
<proteinExistence type="predicted"/>
<dbReference type="AlphaFoldDB" id="A0A5C5X0U0"/>
<protein>
    <recommendedName>
        <fullName evidence="5">Secreted protein</fullName>
    </recommendedName>
</protein>
<keyword evidence="4" id="KW-1185">Reference proteome</keyword>
<evidence type="ECO:0000256" key="2">
    <source>
        <dbReference type="SAM" id="SignalP"/>
    </source>
</evidence>
<feature type="compositionally biased region" description="Polar residues" evidence="1">
    <location>
        <begin position="33"/>
        <end position="58"/>
    </location>
</feature>
<dbReference type="Proteomes" id="UP000318053">
    <property type="component" value="Unassembled WGS sequence"/>
</dbReference>
<feature type="chain" id="PRO_5022729124" description="Secreted protein" evidence="2">
    <location>
        <begin position="25"/>
        <end position="64"/>
    </location>
</feature>